<proteinExistence type="predicted"/>
<protein>
    <recommendedName>
        <fullName evidence="2">PilZ domain-containing protein</fullName>
    </recommendedName>
</protein>
<dbReference type="EMBL" id="LAZR01000187">
    <property type="protein sequence ID" value="KKN83285.1"/>
    <property type="molecule type" value="Genomic_DNA"/>
</dbReference>
<comment type="caution">
    <text evidence="1">The sequence shown here is derived from an EMBL/GenBank/DDBJ whole genome shotgun (WGS) entry which is preliminary data.</text>
</comment>
<gene>
    <name evidence="1" type="ORF">LCGC14_0300340</name>
</gene>
<organism evidence="1">
    <name type="scientific">marine sediment metagenome</name>
    <dbReference type="NCBI Taxonomy" id="412755"/>
    <lineage>
        <taxon>unclassified sequences</taxon>
        <taxon>metagenomes</taxon>
        <taxon>ecological metagenomes</taxon>
    </lineage>
</organism>
<sequence length="129" mass="14436">MQPVPFPGGERHTEQRRIARHQLAEYLSVYNAYTGRPMGQIGNISDNGMMLISLLPVMVGEVFDMQLRLPSATASEEVLNFKALSHWSRPDISPGHFDTGFSIVANGEAFSHLARLLERYFSFSHSLDA</sequence>
<name>A0A0F9TQI1_9ZZZZ</name>
<evidence type="ECO:0008006" key="2">
    <source>
        <dbReference type="Google" id="ProtNLM"/>
    </source>
</evidence>
<reference evidence="1" key="1">
    <citation type="journal article" date="2015" name="Nature">
        <title>Complex archaea that bridge the gap between prokaryotes and eukaryotes.</title>
        <authorList>
            <person name="Spang A."/>
            <person name="Saw J.H."/>
            <person name="Jorgensen S.L."/>
            <person name="Zaremba-Niedzwiedzka K."/>
            <person name="Martijn J."/>
            <person name="Lind A.E."/>
            <person name="van Eijk R."/>
            <person name="Schleper C."/>
            <person name="Guy L."/>
            <person name="Ettema T.J."/>
        </authorList>
    </citation>
    <scope>NUCLEOTIDE SEQUENCE</scope>
</reference>
<accession>A0A0F9TQI1</accession>
<dbReference type="AlphaFoldDB" id="A0A0F9TQI1"/>
<evidence type="ECO:0000313" key="1">
    <source>
        <dbReference type="EMBL" id="KKN83285.1"/>
    </source>
</evidence>